<sequence>MPVPKSTDFSSVLKPAMARYDSSDPVTMVDLDVYQTQLNCCGADSPLEWEKAPYDVRLRLFEAGFRRFNAKSCWLLRTLQSIPRYCPEHLHHVPRYMAGTSCMSGRPRHLPFVRSKISQKVLLTISFNACGTVPSFYRIISNLDVTNCVTLNLHSGN</sequence>
<dbReference type="Gene3D" id="1.10.1450.10">
    <property type="entry name" value="Tetraspanin"/>
    <property type="match status" value="1"/>
</dbReference>
<comment type="caution">
    <text evidence="1">The sequence shown here is derived from an EMBL/GenBank/DDBJ whole genome shotgun (WGS) entry which is preliminary data.</text>
</comment>
<protein>
    <submittedName>
        <fullName evidence="1">Uncharacterized protein</fullName>
    </submittedName>
</protein>
<proteinExistence type="predicted"/>
<dbReference type="AlphaFoldDB" id="A0A1D1VUN7"/>
<gene>
    <name evidence="1" type="primary">RvY_12887</name>
    <name evidence="1" type="synonym">RvY_12887.1</name>
    <name evidence="1" type="ORF">RvY_12887-1</name>
</gene>
<evidence type="ECO:0000313" key="2">
    <source>
        <dbReference type="Proteomes" id="UP000186922"/>
    </source>
</evidence>
<keyword evidence="2" id="KW-1185">Reference proteome</keyword>
<accession>A0A1D1VUN7</accession>
<dbReference type="InterPro" id="IPR008952">
    <property type="entry name" value="Tetraspanin_EC2_sf"/>
</dbReference>
<dbReference type="EMBL" id="BDGG01000008">
    <property type="protein sequence ID" value="GAV02299.1"/>
    <property type="molecule type" value="Genomic_DNA"/>
</dbReference>
<dbReference type="Proteomes" id="UP000186922">
    <property type="component" value="Unassembled WGS sequence"/>
</dbReference>
<evidence type="ECO:0000313" key="1">
    <source>
        <dbReference type="EMBL" id="GAV02299.1"/>
    </source>
</evidence>
<dbReference type="SUPFAM" id="SSF48652">
    <property type="entry name" value="Tetraspanin"/>
    <property type="match status" value="1"/>
</dbReference>
<name>A0A1D1VUN7_RAMVA</name>
<dbReference type="OrthoDB" id="6763237at2759"/>
<dbReference type="GO" id="GO:0016020">
    <property type="term" value="C:membrane"/>
    <property type="evidence" value="ECO:0007669"/>
    <property type="project" value="InterPro"/>
</dbReference>
<organism evidence="1 2">
    <name type="scientific">Ramazzottius varieornatus</name>
    <name type="common">Water bear</name>
    <name type="synonym">Tardigrade</name>
    <dbReference type="NCBI Taxonomy" id="947166"/>
    <lineage>
        <taxon>Eukaryota</taxon>
        <taxon>Metazoa</taxon>
        <taxon>Ecdysozoa</taxon>
        <taxon>Tardigrada</taxon>
        <taxon>Eutardigrada</taxon>
        <taxon>Parachela</taxon>
        <taxon>Hypsibioidea</taxon>
        <taxon>Ramazzottiidae</taxon>
        <taxon>Ramazzottius</taxon>
    </lineage>
</organism>
<reference evidence="1 2" key="1">
    <citation type="journal article" date="2016" name="Nat. Commun.">
        <title>Extremotolerant tardigrade genome and improved radiotolerance of human cultured cells by tardigrade-unique protein.</title>
        <authorList>
            <person name="Hashimoto T."/>
            <person name="Horikawa D.D."/>
            <person name="Saito Y."/>
            <person name="Kuwahara H."/>
            <person name="Kozuka-Hata H."/>
            <person name="Shin-I T."/>
            <person name="Minakuchi Y."/>
            <person name="Ohishi K."/>
            <person name="Motoyama A."/>
            <person name="Aizu T."/>
            <person name="Enomoto A."/>
            <person name="Kondo K."/>
            <person name="Tanaka S."/>
            <person name="Hara Y."/>
            <person name="Koshikawa S."/>
            <person name="Sagara H."/>
            <person name="Miura T."/>
            <person name="Yokobori S."/>
            <person name="Miyagawa K."/>
            <person name="Suzuki Y."/>
            <person name="Kubo T."/>
            <person name="Oyama M."/>
            <person name="Kohara Y."/>
            <person name="Fujiyama A."/>
            <person name="Arakawa K."/>
            <person name="Katayama T."/>
            <person name="Toyoda A."/>
            <person name="Kunieda T."/>
        </authorList>
    </citation>
    <scope>NUCLEOTIDE SEQUENCE [LARGE SCALE GENOMIC DNA]</scope>
    <source>
        <strain evidence="1 2">YOKOZUNA-1</strain>
    </source>
</reference>